<dbReference type="OrthoDB" id="5243015at2"/>
<evidence type="ECO:0000313" key="2">
    <source>
        <dbReference type="Proteomes" id="UP000066480"/>
    </source>
</evidence>
<reference evidence="1 2" key="1">
    <citation type="submission" date="2015-03" db="EMBL/GenBank/DDBJ databases">
        <title>Luteipulveratus halotolerans sp. nov., a novel actinobacterium (Dermacoccaceae) from Sarawak, Malaysia.</title>
        <authorList>
            <person name="Juboi H."/>
            <person name="Basik A."/>
            <person name="Shamsul S.S."/>
            <person name="Arnold P."/>
            <person name="Schmitt E.K."/>
            <person name="Sanglier J.-J."/>
            <person name="Yeo T."/>
        </authorList>
    </citation>
    <scope>NUCLEOTIDE SEQUENCE [LARGE SCALE GENOMIC DNA]</scope>
    <source>
        <strain evidence="1 2">MN07-A0370</strain>
    </source>
</reference>
<keyword evidence="2" id="KW-1185">Reference proteome</keyword>
<dbReference type="InterPro" id="IPR019587">
    <property type="entry name" value="Polyketide_cyclase/dehydratase"/>
</dbReference>
<dbReference type="Gene3D" id="3.30.530.20">
    <property type="match status" value="1"/>
</dbReference>
<dbReference type="PANTHER" id="PTHR39683">
    <property type="entry name" value="CONSERVED PROTEIN TB16.3"/>
    <property type="match status" value="1"/>
</dbReference>
<dbReference type="CDD" id="cd07819">
    <property type="entry name" value="SRPBCC_2"/>
    <property type="match status" value="1"/>
</dbReference>
<name>A0A0K1JKA0_9MICO</name>
<dbReference type="SUPFAM" id="SSF55961">
    <property type="entry name" value="Bet v1-like"/>
    <property type="match status" value="1"/>
</dbReference>
<dbReference type="AlphaFoldDB" id="A0A0K1JKA0"/>
<organism evidence="1 2">
    <name type="scientific">Luteipulveratus mongoliensis</name>
    <dbReference type="NCBI Taxonomy" id="571913"/>
    <lineage>
        <taxon>Bacteria</taxon>
        <taxon>Bacillati</taxon>
        <taxon>Actinomycetota</taxon>
        <taxon>Actinomycetes</taxon>
        <taxon>Micrococcales</taxon>
        <taxon>Dermacoccaceae</taxon>
        <taxon>Luteipulveratus</taxon>
    </lineage>
</organism>
<proteinExistence type="predicted"/>
<dbReference type="InterPro" id="IPR023393">
    <property type="entry name" value="START-like_dom_sf"/>
</dbReference>
<dbReference type="PANTHER" id="PTHR39683:SF4">
    <property type="entry name" value="COENZYME Q-BINDING PROTEIN COQ10 START DOMAIN-CONTAINING PROTEIN"/>
    <property type="match status" value="1"/>
</dbReference>
<dbReference type="KEGG" id="lmoi:VV02_16910"/>
<dbReference type="Pfam" id="PF10604">
    <property type="entry name" value="Polyketide_cyc2"/>
    <property type="match status" value="1"/>
</dbReference>
<accession>A0A0K1JKA0</accession>
<sequence length="147" mass="15909">MAERTQSSIDVSAAPESVLDIIADFESYPEWAGQVKSATVLAEDDDGWAEQVEFVLDAGVVKDTYTLGYEWDVDEDGTGAISWTLVKAGMLKGLDGSYTLTPKGAGTHVDYQLAVDVALPMLGILKRKAEKIIIDTALKELKKRAEA</sequence>
<dbReference type="RefSeq" id="WP_052593310.1">
    <property type="nucleotide sequence ID" value="NZ_CP011112.1"/>
</dbReference>
<dbReference type="STRING" id="571913.VV02_16910"/>
<dbReference type="Proteomes" id="UP000066480">
    <property type="component" value="Chromosome"/>
</dbReference>
<dbReference type="EMBL" id="CP011112">
    <property type="protein sequence ID" value="AKU17142.1"/>
    <property type="molecule type" value="Genomic_DNA"/>
</dbReference>
<protein>
    <submittedName>
        <fullName evidence="1">Cyclase</fullName>
    </submittedName>
</protein>
<gene>
    <name evidence="1" type="ORF">VV02_16910</name>
</gene>
<evidence type="ECO:0000313" key="1">
    <source>
        <dbReference type="EMBL" id="AKU17142.1"/>
    </source>
</evidence>
<dbReference type="PATRIC" id="fig|571913.6.peg.3430"/>